<reference evidence="5" key="1">
    <citation type="submission" date="2016-11" db="EMBL/GenBank/DDBJ databases">
        <title>The genome sequence of Colletotrichum cuscutae.</title>
        <authorList>
            <person name="Baroncelli R."/>
        </authorList>
    </citation>
    <scope>NUCLEOTIDE SEQUENCE</scope>
    <source>
        <strain evidence="5">IMI 304802</strain>
    </source>
</reference>
<dbReference type="PANTHER" id="PTHR12299">
    <property type="entry name" value="HYALURONIC ACID-BINDING PROTEIN 4"/>
    <property type="match status" value="1"/>
</dbReference>
<dbReference type="Gene3D" id="6.10.140.1040">
    <property type="match status" value="1"/>
</dbReference>
<organism evidence="5 6">
    <name type="scientific">Colletotrichum cuscutae</name>
    <dbReference type="NCBI Taxonomy" id="1209917"/>
    <lineage>
        <taxon>Eukaryota</taxon>
        <taxon>Fungi</taxon>
        <taxon>Dikarya</taxon>
        <taxon>Ascomycota</taxon>
        <taxon>Pezizomycotina</taxon>
        <taxon>Sordariomycetes</taxon>
        <taxon>Hypocreomycetidae</taxon>
        <taxon>Glomerellales</taxon>
        <taxon>Glomerellaceae</taxon>
        <taxon>Colletotrichum</taxon>
        <taxon>Colletotrichum acutatum species complex</taxon>
    </lineage>
</organism>
<feature type="region of interest" description="Disordered" evidence="3">
    <location>
        <begin position="1"/>
        <end position="188"/>
    </location>
</feature>
<feature type="compositionally biased region" description="Gly residues" evidence="3">
    <location>
        <begin position="306"/>
        <end position="316"/>
    </location>
</feature>
<keyword evidence="2" id="KW-0963">Cytoplasm</keyword>
<evidence type="ECO:0000313" key="5">
    <source>
        <dbReference type="EMBL" id="KAK1497675.1"/>
    </source>
</evidence>
<evidence type="ECO:0000313" key="6">
    <source>
        <dbReference type="Proteomes" id="UP001239213"/>
    </source>
</evidence>
<dbReference type="GO" id="GO:0005737">
    <property type="term" value="C:cytoplasm"/>
    <property type="evidence" value="ECO:0007669"/>
    <property type="project" value="UniProtKB-SubCell"/>
</dbReference>
<evidence type="ECO:0000256" key="2">
    <source>
        <dbReference type="ARBA" id="ARBA00022490"/>
    </source>
</evidence>
<dbReference type="InterPro" id="IPR019084">
    <property type="entry name" value="STM1-like_N"/>
</dbReference>
<feature type="compositionally biased region" description="Basic and acidic residues" evidence="3">
    <location>
        <begin position="117"/>
        <end position="126"/>
    </location>
</feature>
<accession>A0AAI9YCY7</accession>
<feature type="compositionally biased region" description="Basic and acidic residues" evidence="3">
    <location>
        <begin position="287"/>
        <end position="301"/>
    </location>
</feature>
<feature type="compositionally biased region" description="Low complexity" evidence="3">
    <location>
        <begin position="42"/>
        <end position="63"/>
    </location>
</feature>
<dbReference type="InterPro" id="IPR006861">
    <property type="entry name" value="HABP4_PAIRBP1-bd"/>
</dbReference>
<feature type="compositionally biased region" description="Basic and acidic residues" evidence="3">
    <location>
        <begin position="78"/>
        <end position="97"/>
    </location>
</feature>
<feature type="compositionally biased region" description="Polar residues" evidence="3">
    <location>
        <begin position="133"/>
        <end position="142"/>
    </location>
</feature>
<proteinExistence type="predicted"/>
<comment type="subcellular location">
    <subcellularLocation>
        <location evidence="1">Cytoplasm</location>
    </subcellularLocation>
</comment>
<dbReference type="InterPro" id="IPR039764">
    <property type="entry name" value="HABP4/SERBP1-like"/>
</dbReference>
<name>A0AAI9YCY7_9PEZI</name>
<dbReference type="Pfam" id="PF09598">
    <property type="entry name" value="Stm1_N"/>
    <property type="match status" value="1"/>
</dbReference>
<feature type="compositionally biased region" description="Gly residues" evidence="3">
    <location>
        <begin position="269"/>
        <end position="286"/>
    </location>
</feature>
<evidence type="ECO:0000259" key="4">
    <source>
        <dbReference type="SMART" id="SM01233"/>
    </source>
</evidence>
<dbReference type="Proteomes" id="UP001239213">
    <property type="component" value="Unassembled WGS sequence"/>
</dbReference>
<feature type="domain" description="Hyaluronan/mRNA-binding protein" evidence="4">
    <location>
        <begin position="118"/>
        <end position="213"/>
    </location>
</feature>
<evidence type="ECO:0000256" key="3">
    <source>
        <dbReference type="SAM" id="MobiDB-lite"/>
    </source>
</evidence>
<sequence length="335" mass="35452">MSVASKNLFELLGNDAEDDTPQAPVKTVEKNSLRSTKRGVEPEAPSRAPAAGGARRNNASGNEADLDPLTRLLPSIAFRDRGAGSDRNRGKTTDEPARGGPRGGYGARARGGRGGRFPRERDDRQSKGLASGSEKQAAQSWGATEGEAERKDEVAGEAIAQAEAKDAEAEAAAPLEPEEPEEKQVSYTEYLAQLAEKKLAIEGNNKVREANEGTKLKKEWASAKEVSRDEDENFMIGTGGKTKRERERKTKQLLDIDQRYVEPERSSRGGAGGPRGGRGGPRGGARGGDRGDRGGRGRGDGARGAPRGGAPRGGRPQGAQINTKDESAFPSLGGK</sequence>
<comment type="caution">
    <text evidence="5">The sequence shown here is derived from an EMBL/GenBank/DDBJ whole genome shotgun (WGS) entry which is preliminary data.</text>
</comment>
<feature type="compositionally biased region" description="Basic and acidic residues" evidence="3">
    <location>
        <begin position="242"/>
        <end position="267"/>
    </location>
</feature>
<keyword evidence="6" id="KW-1185">Reference proteome</keyword>
<dbReference type="GO" id="GO:0003723">
    <property type="term" value="F:RNA binding"/>
    <property type="evidence" value="ECO:0007669"/>
    <property type="project" value="InterPro"/>
</dbReference>
<dbReference type="AlphaFoldDB" id="A0AAI9YCY7"/>
<feature type="compositionally biased region" description="Basic and acidic residues" evidence="3">
    <location>
        <begin position="207"/>
        <end position="227"/>
    </location>
</feature>
<gene>
    <name evidence="5" type="ORF">CCUS01_13068</name>
</gene>
<dbReference type="SMART" id="SM01233">
    <property type="entry name" value="HABP4_PAI-RBP1"/>
    <property type="match status" value="1"/>
</dbReference>
<dbReference type="GO" id="GO:0005634">
    <property type="term" value="C:nucleus"/>
    <property type="evidence" value="ECO:0007669"/>
    <property type="project" value="TreeGrafter"/>
</dbReference>
<dbReference type="EMBL" id="MPDP01000007">
    <property type="protein sequence ID" value="KAK1497675.1"/>
    <property type="molecule type" value="Genomic_DNA"/>
</dbReference>
<evidence type="ECO:0000256" key="1">
    <source>
        <dbReference type="ARBA" id="ARBA00004496"/>
    </source>
</evidence>
<dbReference type="PANTHER" id="PTHR12299:SF17">
    <property type="entry name" value="AT19571P-RELATED"/>
    <property type="match status" value="1"/>
</dbReference>
<protein>
    <recommendedName>
        <fullName evidence="4">Hyaluronan/mRNA-binding protein domain-containing protein</fullName>
    </recommendedName>
</protein>
<feature type="region of interest" description="Disordered" evidence="3">
    <location>
        <begin position="207"/>
        <end position="335"/>
    </location>
</feature>